<sequence length="411" mass="45361">MKNFQQRLERYAALAVEVGVNVQPGQKLCIIAPVAAAEFVREAVKRAYQLGSPYVHVDWSDESVTRARLEFSPEEGLSGYPAWHAQGRVQMAEEGAAFLVVTAEDPDLLKGIDSARIGLAVKAQQNALQPFRNFMLNNEVAWSIVAVPTKPWADKVFPDHADGERVNALWEAIFAAVRVDADEPVATWREHAAGLRAKADRLNERRYKALRYRNESGTDVSIGLPEGHIWVSAGTRNKQGTAFIPNMPTEEVFTSPLRTSVNGTVASSKPLSYNGNLIDRFAMTFVDGRVTSYEAEQGQEALRQLIETDEGSHFLGEIALVSFHSPISDTNVTFYNTLFDENAACHLALGFAFPFCLEGGLSLSKEELRERGLNQSLTHVDFMIGTPDLAIDGIREDGSSEPLFRGGNWAF</sequence>
<dbReference type="Proteomes" id="UP000665561">
    <property type="component" value="Unassembled WGS sequence"/>
</dbReference>
<keyword evidence="9" id="KW-0482">Metalloprotease</keyword>
<dbReference type="PRINTS" id="PR00919">
    <property type="entry name" value="THERMOPTASE"/>
</dbReference>
<evidence type="ECO:0000256" key="1">
    <source>
        <dbReference type="ARBA" id="ARBA00001941"/>
    </source>
</evidence>
<dbReference type="RefSeq" id="WP_161746858.1">
    <property type="nucleotide sequence ID" value="NZ_JAAAMV010000032.1"/>
</dbReference>
<dbReference type="Gene3D" id="3.40.1830.10">
    <property type="entry name" value="Thermophilic metalloprotease (M29)"/>
    <property type="match status" value="1"/>
</dbReference>
<evidence type="ECO:0000313" key="10">
    <source>
        <dbReference type="EMBL" id="NBD27838.1"/>
    </source>
</evidence>
<comment type="cofactor">
    <cofactor evidence="3">
        <name>Zn(2+)</name>
        <dbReference type="ChEBI" id="CHEBI:29105"/>
    </cofactor>
</comment>
<accession>A0ABW9XYP1</accession>
<dbReference type="EMBL" id="JAAAMV010000032">
    <property type="protein sequence ID" value="NBD27838.1"/>
    <property type="molecule type" value="Genomic_DNA"/>
</dbReference>
<gene>
    <name evidence="10" type="ORF">GT019_28555</name>
</gene>
<keyword evidence="7" id="KW-0479">Metal-binding</keyword>
<keyword evidence="8" id="KW-0378">Hydrolase</keyword>
<evidence type="ECO:0000256" key="8">
    <source>
        <dbReference type="ARBA" id="ARBA00022801"/>
    </source>
</evidence>
<dbReference type="InterPro" id="IPR000787">
    <property type="entry name" value="Peptidase_M29"/>
</dbReference>
<dbReference type="PANTHER" id="PTHR34448">
    <property type="entry name" value="AMINOPEPTIDASE"/>
    <property type="match status" value="1"/>
</dbReference>
<evidence type="ECO:0000256" key="2">
    <source>
        <dbReference type="ARBA" id="ARBA00001946"/>
    </source>
</evidence>
<evidence type="ECO:0000313" key="11">
    <source>
        <dbReference type="Proteomes" id="UP000665561"/>
    </source>
</evidence>
<evidence type="ECO:0000256" key="4">
    <source>
        <dbReference type="ARBA" id="ARBA00008236"/>
    </source>
</evidence>
<evidence type="ECO:0000256" key="9">
    <source>
        <dbReference type="ARBA" id="ARBA00023049"/>
    </source>
</evidence>
<name>A0ABW9XYP1_9BACL</name>
<dbReference type="InterPro" id="IPR052170">
    <property type="entry name" value="M29_Exopeptidase"/>
</dbReference>
<comment type="caution">
    <text evidence="10">The sequence shown here is derived from an EMBL/GenBank/DDBJ whole genome shotgun (WGS) entry which is preliminary data.</text>
</comment>
<evidence type="ECO:0000256" key="7">
    <source>
        <dbReference type="ARBA" id="ARBA00022723"/>
    </source>
</evidence>
<dbReference type="Pfam" id="PF02073">
    <property type="entry name" value="Peptidase_M29"/>
    <property type="match status" value="1"/>
</dbReference>
<evidence type="ECO:0000256" key="5">
    <source>
        <dbReference type="ARBA" id="ARBA00022438"/>
    </source>
</evidence>
<dbReference type="PANTHER" id="PTHR34448:SF3">
    <property type="entry name" value="AMINOPEPTIDASE AMPS"/>
    <property type="match status" value="1"/>
</dbReference>
<evidence type="ECO:0000256" key="6">
    <source>
        <dbReference type="ARBA" id="ARBA00022670"/>
    </source>
</evidence>
<protein>
    <submittedName>
        <fullName evidence="10">Aminopeptidase</fullName>
    </submittedName>
</protein>
<dbReference type="SUPFAM" id="SSF144052">
    <property type="entry name" value="Thermophilic metalloprotease-like"/>
    <property type="match status" value="1"/>
</dbReference>
<keyword evidence="5 10" id="KW-0031">Aminopeptidase</keyword>
<proteinExistence type="inferred from homology"/>
<keyword evidence="11" id="KW-1185">Reference proteome</keyword>
<dbReference type="InterPro" id="IPR035097">
    <property type="entry name" value="M29_N-terminal"/>
</dbReference>
<comment type="cofactor">
    <cofactor evidence="2">
        <name>Mg(2+)</name>
        <dbReference type="ChEBI" id="CHEBI:18420"/>
    </cofactor>
</comment>
<evidence type="ECO:0000256" key="3">
    <source>
        <dbReference type="ARBA" id="ARBA00001947"/>
    </source>
</evidence>
<comment type="cofactor">
    <cofactor evidence="1">
        <name>Co(2+)</name>
        <dbReference type="ChEBI" id="CHEBI:48828"/>
    </cofactor>
</comment>
<keyword evidence="6" id="KW-0645">Protease</keyword>
<dbReference type="GO" id="GO:0004177">
    <property type="term" value="F:aminopeptidase activity"/>
    <property type="evidence" value="ECO:0007669"/>
    <property type="project" value="UniProtKB-KW"/>
</dbReference>
<organism evidence="10 11">
    <name type="scientific">Paenibacillus glycinis</name>
    <dbReference type="NCBI Taxonomy" id="2697035"/>
    <lineage>
        <taxon>Bacteria</taxon>
        <taxon>Bacillati</taxon>
        <taxon>Bacillota</taxon>
        <taxon>Bacilli</taxon>
        <taxon>Bacillales</taxon>
        <taxon>Paenibacillaceae</taxon>
        <taxon>Paenibacillus</taxon>
    </lineage>
</organism>
<comment type="similarity">
    <text evidence="4">Belongs to the peptidase M29 family.</text>
</comment>
<reference evidence="10 11" key="1">
    <citation type="submission" date="2020-01" db="EMBL/GenBank/DDBJ databases">
        <title>Paenibacillus soybeanensis sp. nov. isolated from the nodules of soybean (Glycine max(L.) Merr).</title>
        <authorList>
            <person name="Wang H."/>
        </authorList>
    </citation>
    <scope>NUCLEOTIDE SEQUENCE [LARGE SCALE GENOMIC DNA]</scope>
    <source>
        <strain evidence="10 11">T1</strain>
    </source>
</reference>